<reference evidence="3 4" key="2">
    <citation type="submission" date="2020-02" db="EMBL/GenBank/DDBJ databases">
        <title>Candidatus Galacturonibacter soehngenii shows hetero-acetogenic catabolism of galacturonic acid but lacks a canonical carbon monoxide dehydrogenase/acetyl-CoA synthase complex.</title>
        <authorList>
            <person name="Diender M."/>
            <person name="Stouten G.R."/>
            <person name="Petersen J.F."/>
            <person name="Nielsen P.H."/>
            <person name="Dueholm M.S."/>
            <person name="Pronk J.T."/>
            <person name="Van Loosdrecht M.C.M."/>
        </authorList>
    </citation>
    <scope>NUCLEOTIDE SEQUENCE [LARGE SCALE GENOMIC DNA]</scope>
    <source>
        <strain evidence="3">GalUA</strain>
    </source>
</reference>
<evidence type="ECO:0000256" key="1">
    <source>
        <dbReference type="SAM" id="Phobius"/>
    </source>
</evidence>
<evidence type="ECO:0000313" key="4">
    <source>
        <dbReference type="Proteomes" id="UP000461768"/>
    </source>
</evidence>
<gene>
    <name evidence="3" type="ORF">F7O84_09870</name>
</gene>
<dbReference type="Proteomes" id="UP000461768">
    <property type="component" value="Unassembled WGS sequence"/>
</dbReference>
<feature type="transmembrane region" description="Helical" evidence="1">
    <location>
        <begin position="61"/>
        <end position="79"/>
    </location>
</feature>
<dbReference type="InterPro" id="IPR011646">
    <property type="entry name" value="KAP_P-loop"/>
</dbReference>
<keyword evidence="1" id="KW-0472">Membrane</keyword>
<dbReference type="Gene3D" id="3.40.50.300">
    <property type="entry name" value="P-loop containing nucleotide triphosphate hydrolases"/>
    <property type="match status" value="1"/>
</dbReference>
<keyword evidence="1" id="KW-1133">Transmembrane helix</keyword>
<sequence>MENNLFEIINFVTLFNLYFQNRIWILSIIITLCLIIDIKLEINHKIFNRTQQYIDLIGKPALKINLFACLGMIFRYMGLKLEFKVTYMPILIFSLILVLITISSIFDCIKFNKNKFRVVLHYLSYCNILLLFELLLLGVMNRLEVIEFTASFISYITLKIVESYVLNKAEQMKYTVLDKNDTLSDAPIQNEKDLFPSRVKQLNNFCRMVTVEEKQEPFAVMISGAWGFGKTSFINAFKNKNASHEFILVKGGFEFNTEKFLDDIAIQLEKIFERNNIFMENNSTIKKYFSSLGNLVGGAGYEFPSMIFKSITNNDKKGYYENKEILNKELNYFYTSTHKKIFIIIDDLDRCTKKFKEKMFGVIRESVELNNCITIFLTDTLKFQTKNLDSNYMEKYINKNMQLCPIDFYEIIEQYVNEIFDDNFFLNKSEYIKENSLNIKLKLINKIKLIKDNFTNRLEKLDDSIKDDKLDETNRVRYLKEKEIILSIETLINLRIQNPRKVKRYLLGIKNTLNTVDVMWFSNDEYKRNEYSKQDWIETTLEVEFFKNFLSETFEQMMKYTSFLYYRKSSDLIIEENIISGLSSYLPNSNKEAVIDLLAYKLYAIDCTIDKSNHQKLLDEIDTNNLVEMNITTYISQCLGWQADIERLNIILSFIEQRKFDDINIKRETIINLILLLDNSYIAQNKEYFITVQRIKKIYDNGLKEHLFTEKDLNIINHCINRLPIRWIWENLSYFKTALVMLFSDKNIDTYITENIDSIDKLYSSLKNLNESKSIYSFRNDNKLIEIEDFYNKIDELLCDDYYSSIYPEISNYILHSKYIISILKIWFEREFNNDSTNLHTSTVSEYFYIKTGKCRETTFKDVNTLEKALSCLKEYLDNHGIIKDEYLSTSFIELCRFVYLVLINNEDIGWFEDKEKIIIQELEHIHHIFAEEDRNKEVWEYNKIRLFKMNSFVSSFNQQK</sequence>
<feature type="transmembrane region" description="Helical" evidence="1">
    <location>
        <begin position="118"/>
        <end position="140"/>
    </location>
</feature>
<feature type="transmembrane region" description="Helical" evidence="1">
    <location>
        <begin position="85"/>
        <end position="106"/>
    </location>
</feature>
<dbReference type="EMBL" id="WAGX01000005">
    <property type="protein sequence ID" value="KAB1437885.1"/>
    <property type="molecule type" value="Genomic_DNA"/>
</dbReference>
<keyword evidence="4" id="KW-1185">Reference proteome</keyword>
<dbReference type="OrthoDB" id="88903at2"/>
<dbReference type="SUPFAM" id="SSF52540">
    <property type="entry name" value="P-loop containing nucleoside triphosphate hydrolases"/>
    <property type="match status" value="1"/>
</dbReference>
<comment type="caution">
    <text evidence="3">The sequence shown here is derived from an EMBL/GenBank/DDBJ whole genome shotgun (WGS) entry which is preliminary data.</text>
</comment>
<name>A0A7V7UBE6_9FIRM</name>
<feature type="transmembrane region" description="Helical" evidence="1">
    <location>
        <begin position="23"/>
        <end position="40"/>
    </location>
</feature>
<evidence type="ECO:0000313" key="3">
    <source>
        <dbReference type="EMBL" id="KAB1437885.1"/>
    </source>
</evidence>
<keyword evidence="1" id="KW-0812">Transmembrane</keyword>
<dbReference type="RefSeq" id="WP_151144443.1">
    <property type="nucleotide sequence ID" value="NZ_WAGX01000005.1"/>
</dbReference>
<reference evidence="3 4" key="1">
    <citation type="submission" date="2019-09" db="EMBL/GenBank/DDBJ databases">
        <authorList>
            <person name="Valk L.C."/>
        </authorList>
    </citation>
    <scope>NUCLEOTIDE SEQUENCE [LARGE SCALE GENOMIC DNA]</scope>
    <source>
        <strain evidence="3">GalUA</strain>
    </source>
</reference>
<dbReference type="InterPro" id="IPR027417">
    <property type="entry name" value="P-loop_NTPase"/>
</dbReference>
<proteinExistence type="predicted"/>
<organism evidence="3 4">
    <name type="scientific">Candidatus Galacturonatibacter soehngenii</name>
    <dbReference type="NCBI Taxonomy" id="2307010"/>
    <lineage>
        <taxon>Bacteria</taxon>
        <taxon>Bacillati</taxon>
        <taxon>Bacillota</taxon>
        <taxon>Clostridia</taxon>
        <taxon>Lachnospirales</taxon>
        <taxon>Lachnospiraceae</taxon>
        <taxon>Candidatus Galacturonatibacter</taxon>
    </lineage>
</organism>
<protein>
    <recommendedName>
        <fullName evidence="2">KAP NTPase domain-containing protein</fullName>
    </recommendedName>
</protein>
<dbReference type="AlphaFoldDB" id="A0A7V7UBE6"/>
<dbReference type="Pfam" id="PF07693">
    <property type="entry name" value="KAP_NTPase"/>
    <property type="match status" value="1"/>
</dbReference>
<evidence type="ECO:0000259" key="2">
    <source>
        <dbReference type="Pfam" id="PF07693"/>
    </source>
</evidence>
<accession>A0A7V7UBE6</accession>
<feature type="domain" description="KAP NTPase" evidence="2">
    <location>
        <begin position="203"/>
        <end position="514"/>
    </location>
</feature>